<proteinExistence type="inferred from homology"/>
<dbReference type="Gene3D" id="3.40.50.10860">
    <property type="entry name" value="Leucine Dehydrogenase, chain A, domain 1"/>
    <property type="match status" value="1"/>
</dbReference>
<comment type="similarity">
    <text evidence="1 4">Belongs to the Glu/Leu/Phe/Val dehydrogenases family.</text>
</comment>
<dbReference type="GO" id="GO:0004354">
    <property type="term" value="F:glutamate dehydrogenase (NADP+) activity"/>
    <property type="evidence" value="ECO:0007669"/>
    <property type="project" value="UniProtKB-EC"/>
</dbReference>
<reference evidence="6 7" key="1">
    <citation type="journal article" date="2013" name="Curr. Biol.">
        <title>The Genome of the Foraminiferan Reticulomyxa filosa.</title>
        <authorList>
            <person name="Glockner G."/>
            <person name="Hulsmann N."/>
            <person name="Schleicher M."/>
            <person name="Noegel A.A."/>
            <person name="Eichinger L."/>
            <person name="Gallinger C."/>
            <person name="Pawlowski J."/>
            <person name="Sierra R."/>
            <person name="Euteneuer U."/>
            <person name="Pillet L."/>
            <person name="Moustafa A."/>
            <person name="Platzer M."/>
            <person name="Groth M."/>
            <person name="Szafranski K."/>
            <person name="Schliwa M."/>
        </authorList>
    </citation>
    <scope>NUCLEOTIDE SEQUENCE [LARGE SCALE GENOMIC DNA]</scope>
</reference>
<dbReference type="Gene3D" id="1.10.285.10">
    <property type="entry name" value="Glutamate Dehydrogenase, chain A, domain 3"/>
    <property type="match status" value="1"/>
</dbReference>
<dbReference type="SUPFAM" id="SSF53223">
    <property type="entry name" value="Aminoacid dehydrogenase-like, N-terminal domain"/>
    <property type="match status" value="1"/>
</dbReference>
<comment type="caution">
    <text evidence="6">The sequence shown here is derived from an EMBL/GenBank/DDBJ whole genome shotgun (WGS) entry which is preliminary data.</text>
</comment>
<dbReference type="GO" id="GO:0005829">
    <property type="term" value="C:cytosol"/>
    <property type="evidence" value="ECO:0007669"/>
    <property type="project" value="TreeGrafter"/>
</dbReference>
<sequence>MSHESKTAEGLLSKVKQRDPNQCEFIEAVQEVLDSLSPLFEKYPKYLSVVETICEPERVIQFRFGKKKIIRFELKKKNVYVYVYRFHPSVNLSIIKFLGFEQIFKNALTGLPMGGGKGGSDFDPKGKSDGEVLRFCQSFTTELARYIGADTDVPAGDIGVGGREVGFMFGQWKRLTSLHTGVLTGKGLLWGGSNIRPEATGYGLVYIVDIALKHHKDEIKGKRIAISGKGNVAEFAAERALQLGAIVVSLSDSDGSVIEEKGFTFEQFTEVRKIEARRGRIKDYVKLSKTAKYYEHDRPWKHVKCDIALPCATQNEVNKSEAETLVKNGCKYVAEGANMPSDPEAIAVFKKGCTFFIPAK</sequence>
<keyword evidence="3 4" id="KW-0560">Oxidoreductase</keyword>
<dbReference type="InterPro" id="IPR006095">
    <property type="entry name" value="Glu/Leu/Phe/Val/Trp_DH"/>
</dbReference>
<dbReference type="OMA" id="LELTHEC"/>
<dbReference type="PANTHER" id="PTHR43571:SF1">
    <property type="entry name" value="NADP-SPECIFIC GLUTAMATE DEHYDROGENASE 1-RELATED"/>
    <property type="match status" value="1"/>
</dbReference>
<dbReference type="InterPro" id="IPR006096">
    <property type="entry name" value="Glu/Leu/Phe/Val/Trp_DH_C"/>
</dbReference>
<dbReference type="PROSITE" id="PS00074">
    <property type="entry name" value="GLFV_DEHYDROGENASE"/>
    <property type="match status" value="1"/>
</dbReference>
<evidence type="ECO:0000259" key="5">
    <source>
        <dbReference type="SMART" id="SM00839"/>
    </source>
</evidence>
<evidence type="ECO:0000256" key="2">
    <source>
        <dbReference type="ARBA" id="ARBA00012907"/>
    </source>
</evidence>
<protein>
    <recommendedName>
        <fullName evidence="2">glutamate dehydrogenase (NADP(+))</fullName>
        <ecNumber evidence="2">1.4.1.4</ecNumber>
    </recommendedName>
</protein>
<evidence type="ECO:0000313" key="6">
    <source>
        <dbReference type="EMBL" id="ETO26769.1"/>
    </source>
</evidence>
<keyword evidence="7" id="KW-1185">Reference proteome</keyword>
<dbReference type="Pfam" id="PF00208">
    <property type="entry name" value="ELFV_dehydrog"/>
    <property type="match status" value="1"/>
</dbReference>
<dbReference type="EMBL" id="ASPP01007650">
    <property type="protein sequence ID" value="ETO26769.1"/>
    <property type="molecule type" value="Genomic_DNA"/>
</dbReference>
<feature type="domain" description="Glutamate/phenylalanine/leucine/valine/L-tryptophan dehydrogenase C-terminal" evidence="5">
    <location>
        <begin position="193"/>
        <end position="360"/>
    </location>
</feature>
<evidence type="ECO:0000313" key="7">
    <source>
        <dbReference type="Proteomes" id="UP000023152"/>
    </source>
</evidence>
<dbReference type="SUPFAM" id="SSF51735">
    <property type="entry name" value="NAD(P)-binding Rossmann-fold domains"/>
    <property type="match status" value="1"/>
</dbReference>
<organism evidence="6 7">
    <name type="scientific">Reticulomyxa filosa</name>
    <dbReference type="NCBI Taxonomy" id="46433"/>
    <lineage>
        <taxon>Eukaryota</taxon>
        <taxon>Sar</taxon>
        <taxon>Rhizaria</taxon>
        <taxon>Retaria</taxon>
        <taxon>Foraminifera</taxon>
        <taxon>Monothalamids</taxon>
        <taxon>Reticulomyxidae</taxon>
        <taxon>Reticulomyxa</taxon>
    </lineage>
</organism>
<dbReference type="InterPro" id="IPR050724">
    <property type="entry name" value="Glu_Leu_Phe_Val_DH"/>
</dbReference>
<dbReference type="PRINTS" id="PR00082">
    <property type="entry name" value="GLFDHDRGNASE"/>
</dbReference>
<dbReference type="EC" id="1.4.1.4" evidence="2"/>
<dbReference type="Gene3D" id="3.40.50.720">
    <property type="entry name" value="NAD(P)-binding Rossmann-like Domain"/>
    <property type="match status" value="1"/>
</dbReference>
<dbReference type="InterPro" id="IPR046346">
    <property type="entry name" value="Aminoacid_DH-like_N_sf"/>
</dbReference>
<dbReference type="Proteomes" id="UP000023152">
    <property type="component" value="Unassembled WGS sequence"/>
</dbReference>
<accession>X6NM17</accession>
<dbReference type="InterPro" id="IPR006097">
    <property type="entry name" value="Glu/Leu/Phe/Val/Trp_DH_dimer"/>
</dbReference>
<dbReference type="InterPro" id="IPR033524">
    <property type="entry name" value="Glu/Leu/Phe/Val_DH_AS"/>
</dbReference>
<dbReference type="SMART" id="SM00839">
    <property type="entry name" value="ELFV_dehydrog"/>
    <property type="match status" value="1"/>
</dbReference>
<dbReference type="InterPro" id="IPR036291">
    <property type="entry name" value="NAD(P)-bd_dom_sf"/>
</dbReference>
<dbReference type="FunFam" id="3.40.50.720:FF:000030">
    <property type="entry name" value="Glutamate dehydrogenase"/>
    <property type="match status" value="1"/>
</dbReference>
<dbReference type="GO" id="GO:0006537">
    <property type="term" value="P:glutamate biosynthetic process"/>
    <property type="evidence" value="ECO:0007669"/>
    <property type="project" value="TreeGrafter"/>
</dbReference>
<dbReference type="Pfam" id="PF02812">
    <property type="entry name" value="ELFV_dehydrog_N"/>
    <property type="match status" value="1"/>
</dbReference>
<name>X6NM17_RETFI</name>
<dbReference type="PANTHER" id="PTHR43571">
    <property type="entry name" value="NADP-SPECIFIC GLUTAMATE DEHYDROGENASE 1-RELATED"/>
    <property type="match status" value="1"/>
</dbReference>
<gene>
    <name evidence="6" type="ORF">RFI_10368</name>
</gene>
<evidence type="ECO:0000256" key="3">
    <source>
        <dbReference type="ARBA" id="ARBA00023002"/>
    </source>
</evidence>
<dbReference type="OrthoDB" id="6718861at2759"/>
<dbReference type="AlphaFoldDB" id="X6NM17"/>
<evidence type="ECO:0000256" key="1">
    <source>
        <dbReference type="ARBA" id="ARBA00006382"/>
    </source>
</evidence>
<evidence type="ECO:0000256" key="4">
    <source>
        <dbReference type="RuleBase" id="RU004417"/>
    </source>
</evidence>
<feature type="non-terminal residue" evidence="6">
    <location>
        <position position="360"/>
    </location>
</feature>